<dbReference type="OrthoDB" id="10429498at2759"/>
<feature type="compositionally biased region" description="Basic and acidic residues" evidence="1">
    <location>
        <begin position="66"/>
        <end position="76"/>
    </location>
</feature>
<organism evidence="2 3">
    <name type="scientific">Dispira parvispora</name>
    <dbReference type="NCBI Taxonomy" id="1520584"/>
    <lineage>
        <taxon>Eukaryota</taxon>
        <taxon>Fungi</taxon>
        <taxon>Fungi incertae sedis</taxon>
        <taxon>Zoopagomycota</taxon>
        <taxon>Kickxellomycotina</taxon>
        <taxon>Dimargaritomycetes</taxon>
        <taxon>Dimargaritales</taxon>
        <taxon>Dimargaritaceae</taxon>
        <taxon>Dispira</taxon>
    </lineage>
</organism>
<dbReference type="Proteomes" id="UP001150925">
    <property type="component" value="Unassembled WGS sequence"/>
</dbReference>
<feature type="region of interest" description="Disordered" evidence="1">
    <location>
        <begin position="1"/>
        <end position="289"/>
    </location>
</feature>
<gene>
    <name evidence="2" type="ORF">IWQ62_006156</name>
</gene>
<feature type="compositionally biased region" description="Polar residues" evidence="1">
    <location>
        <begin position="1"/>
        <end position="10"/>
    </location>
</feature>
<comment type="caution">
    <text evidence="2">The sequence shown here is derived from an EMBL/GenBank/DDBJ whole genome shotgun (WGS) entry which is preliminary data.</text>
</comment>
<dbReference type="EMBL" id="JANBPY010003096">
    <property type="protein sequence ID" value="KAJ1952742.1"/>
    <property type="molecule type" value="Genomic_DNA"/>
</dbReference>
<sequence>MVNPSETSGTRLLRLEDSIHARPSPTTAPAAPSISIVGAANRTQSPARNSRRRRSPGQTQATSRPSRHERDSRRSVEVLSTSNESRARPTHGKSVERSREIPSTSTVPSGRRGGAHRRVNITHTATPSTSKTTEGSPRESVNDDREARERNRQYKLGRSQNREWDASKPQRGQRVQPPDNDQQLLSAQSNGRSHSQYTDGPSVQPTRRHHQGGQRFARAKADQDVEQNQKKLDTPADLTDHTESFEQISHPNDQQVQEEPATKVFQYNESLAWDEDGDWDVPTLSTQKP</sequence>
<feature type="compositionally biased region" description="Low complexity" evidence="1">
    <location>
        <begin position="23"/>
        <end position="48"/>
    </location>
</feature>
<proteinExistence type="predicted"/>
<accession>A0A9W8ANK1</accession>
<protein>
    <submittedName>
        <fullName evidence="2">Uncharacterized protein</fullName>
    </submittedName>
</protein>
<evidence type="ECO:0000313" key="2">
    <source>
        <dbReference type="EMBL" id="KAJ1952742.1"/>
    </source>
</evidence>
<evidence type="ECO:0000313" key="3">
    <source>
        <dbReference type="Proteomes" id="UP001150925"/>
    </source>
</evidence>
<feature type="compositionally biased region" description="Polar residues" evidence="1">
    <location>
        <begin position="179"/>
        <end position="205"/>
    </location>
</feature>
<reference evidence="2" key="1">
    <citation type="submission" date="2022-07" db="EMBL/GenBank/DDBJ databases">
        <title>Phylogenomic reconstructions and comparative analyses of Kickxellomycotina fungi.</title>
        <authorList>
            <person name="Reynolds N.K."/>
            <person name="Stajich J.E."/>
            <person name="Barry K."/>
            <person name="Grigoriev I.V."/>
            <person name="Crous P."/>
            <person name="Smith M.E."/>
        </authorList>
    </citation>
    <scope>NUCLEOTIDE SEQUENCE</scope>
    <source>
        <strain evidence="2">RSA 1196</strain>
    </source>
</reference>
<name>A0A9W8ANK1_9FUNG</name>
<feature type="compositionally biased region" description="Basic and acidic residues" evidence="1">
    <location>
        <begin position="136"/>
        <end position="152"/>
    </location>
</feature>
<feature type="compositionally biased region" description="Low complexity" evidence="1">
    <location>
        <begin position="122"/>
        <end position="133"/>
    </location>
</feature>
<feature type="compositionally biased region" description="Basic and acidic residues" evidence="1">
    <location>
        <begin position="219"/>
        <end position="244"/>
    </location>
</feature>
<keyword evidence="3" id="KW-1185">Reference proteome</keyword>
<evidence type="ECO:0000256" key="1">
    <source>
        <dbReference type="SAM" id="MobiDB-lite"/>
    </source>
</evidence>
<dbReference type="AlphaFoldDB" id="A0A9W8ANK1"/>
<feature type="compositionally biased region" description="Polar residues" evidence="1">
    <location>
        <begin position="245"/>
        <end position="257"/>
    </location>
</feature>